<dbReference type="GO" id="GO:0140359">
    <property type="term" value="F:ABC-type transporter activity"/>
    <property type="evidence" value="ECO:0007669"/>
    <property type="project" value="InterPro"/>
</dbReference>
<evidence type="ECO:0000256" key="4">
    <source>
        <dbReference type="ARBA" id="ARBA00022840"/>
    </source>
</evidence>
<dbReference type="PATRIC" id="fig|759362.5.peg.2088"/>
<dbReference type="CDD" id="cd03220">
    <property type="entry name" value="ABC_KpsT_Wzt"/>
    <property type="match status" value="1"/>
</dbReference>
<dbReference type="RefSeq" id="WP_013385229.1">
    <property type="nucleotide sequence ID" value="NC_017384.1"/>
</dbReference>
<evidence type="ECO:0000256" key="1">
    <source>
        <dbReference type="ARBA" id="ARBA00005417"/>
    </source>
</evidence>
<organism evidence="6 7">
    <name type="scientific">Ketogulonicigenium vulgare (strain WSH-001)</name>
    <dbReference type="NCBI Taxonomy" id="759362"/>
    <lineage>
        <taxon>Bacteria</taxon>
        <taxon>Pseudomonadati</taxon>
        <taxon>Pseudomonadota</taxon>
        <taxon>Alphaproteobacteria</taxon>
        <taxon>Rhodobacterales</taxon>
        <taxon>Roseobacteraceae</taxon>
        <taxon>Ketogulonicigenium</taxon>
    </lineage>
</organism>
<dbReference type="InterPro" id="IPR017871">
    <property type="entry name" value="ABC_transporter-like_CS"/>
</dbReference>
<dbReference type="EMBL" id="CP002018">
    <property type="protein sequence ID" value="AEM41856.1"/>
    <property type="molecule type" value="Genomic_DNA"/>
</dbReference>
<proteinExistence type="inferred from homology"/>
<dbReference type="InterPro" id="IPR003593">
    <property type="entry name" value="AAA+_ATPase"/>
</dbReference>
<dbReference type="SMART" id="SM00382">
    <property type="entry name" value="AAA"/>
    <property type="match status" value="1"/>
</dbReference>
<dbReference type="HOGENOM" id="CLU_000604_1_2_5"/>
<sequence length="220" mass="23277">MIRLDSVTKGFRATAHSAPQMLLQNVSLTIPAGVSVGLLGSNGAGKSTLLDMIGGLVLPDRGRITQSGSVSWPMGFSGSLHGDMTGQQNTRFAARIYGVDSDALVDFVQGFAELGPHFNAPVRSYSAGMRARLAFGMSIGIPFDTYLVDEITAVGDTNFRQKSRSHLEARLERAGAIIVNHAAAELRNLCTAGMVLEGGTLTYFDQIDDAIAAYEAPIAA</sequence>
<dbReference type="Proteomes" id="UP000000692">
    <property type="component" value="Chromosome"/>
</dbReference>
<dbReference type="PANTHER" id="PTHR46743">
    <property type="entry name" value="TEICHOIC ACIDS EXPORT ATP-BINDING PROTEIN TAGH"/>
    <property type="match status" value="1"/>
</dbReference>
<dbReference type="InterPro" id="IPR050683">
    <property type="entry name" value="Bact_Polysacc_Export_ATP-bd"/>
</dbReference>
<dbReference type="PROSITE" id="PS00211">
    <property type="entry name" value="ABC_TRANSPORTER_1"/>
    <property type="match status" value="1"/>
</dbReference>
<dbReference type="InterPro" id="IPR027417">
    <property type="entry name" value="P-loop_NTPase"/>
</dbReference>
<feature type="domain" description="ABC transporter" evidence="5">
    <location>
        <begin position="2"/>
        <end position="220"/>
    </location>
</feature>
<protein>
    <submittedName>
        <fullName evidence="6">ABC-type polysaccharide/polyol phosphate transport system ATPase component-like protein</fullName>
    </submittedName>
</protein>
<evidence type="ECO:0000256" key="2">
    <source>
        <dbReference type="ARBA" id="ARBA00022448"/>
    </source>
</evidence>
<dbReference type="GO" id="GO:0016887">
    <property type="term" value="F:ATP hydrolysis activity"/>
    <property type="evidence" value="ECO:0007669"/>
    <property type="project" value="InterPro"/>
</dbReference>
<comment type="similarity">
    <text evidence="1">Belongs to the ABC transporter superfamily.</text>
</comment>
<evidence type="ECO:0000313" key="7">
    <source>
        <dbReference type="Proteomes" id="UP000000692"/>
    </source>
</evidence>
<dbReference type="GO" id="GO:0005524">
    <property type="term" value="F:ATP binding"/>
    <property type="evidence" value="ECO:0007669"/>
    <property type="project" value="UniProtKB-KW"/>
</dbReference>
<dbReference type="OrthoDB" id="9778870at2"/>
<dbReference type="Gene3D" id="3.40.50.300">
    <property type="entry name" value="P-loop containing nucleotide triphosphate hydrolases"/>
    <property type="match status" value="1"/>
</dbReference>
<evidence type="ECO:0000313" key="6">
    <source>
        <dbReference type="EMBL" id="AEM41856.1"/>
    </source>
</evidence>
<evidence type="ECO:0000256" key="3">
    <source>
        <dbReference type="ARBA" id="ARBA00022741"/>
    </source>
</evidence>
<keyword evidence="2" id="KW-0813">Transport</keyword>
<reference evidence="6 7" key="1">
    <citation type="journal article" date="2011" name="J. Bacteriol.">
        <title>Complete genome sequence of the industrial strain Ketogulonicigenium vulgare WSH-001.</title>
        <authorList>
            <person name="Liu L."/>
            <person name="Li Y."/>
            <person name="Zhang J."/>
            <person name="Zhou Z."/>
            <person name="Liu J."/>
            <person name="Li X."/>
            <person name="Zhou J."/>
            <person name="Du G."/>
            <person name="Wang L."/>
            <person name="Chen J."/>
        </authorList>
    </citation>
    <scope>NUCLEOTIDE SEQUENCE [LARGE SCALE GENOMIC DNA]</scope>
    <source>
        <strain evidence="6 7">WSH-001</strain>
    </source>
</reference>
<dbReference type="SUPFAM" id="SSF52540">
    <property type="entry name" value="P-loop containing nucleoside triphosphate hydrolases"/>
    <property type="match status" value="1"/>
</dbReference>
<dbReference type="PANTHER" id="PTHR46743:SF2">
    <property type="entry name" value="TEICHOIC ACIDS EXPORT ATP-BINDING PROTEIN TAGH"/>
    <property type="match status" value="1"/>
</dbReference>
<dbReference type="PROSITE" id="PS50893">
    <property type="entry name" value="ABC_TRANSPORTER_2"/>
    <property type="match status" value="1"/>
</dbReference>
<gene>
    <name evidence="6" type="ordered locus">KVU_2017</name>
</gene>
<keyword evidence="3" id="KW-0547">Nucleotide-binding</keyword>
<dbReference type="InterPro" id="IPR003439">
    <property type="entry name" value="ABC_transporter-like_ATP-bd"/>
</dbReference>
<dbReference type="KEGG" id="kvl:KVU_2017"/>
<evidence type="ECO:0000259" key="5">
    <source>
        <dbReference type="PROSITE" id="PS50893"/>
    </source>
</evidence>
<dbReference type="GO" id="GO:0016020">
    <property type="term" value="C:membrane"/>
    <property type="evidence" value="ECO:0007669"/>
    <property type="project" value="InterPro"/>
</dbReference>
<dbReference type="AlphaFoldDB" id="F9Y4X2"/>
<dbReference type="eggNOG" id="COG1134">
    <property type="taxonomic scope" value="Bacteria"/>
</dbReference>
<name>F9Y4X2_KETVW</name>
<keyword evidence="4" id="KW-0067">ATP-binding</keyword>
<dbReference type="InterPro" id="IPR015860">
    <property type="entry name" value="ABC_transpr_TagH-like"/>
</dbReference>
<keyword evidence="7" id="KW-1185">Reference proteome</keyword>
<dbReference type="Pfam" id="PF00005">
    <property type="entry name" value="ABC_tran"/>
    <property type="match status" value="1"/>
</dbReference>
<accession>F9Y4X2</accession>